<organism evidence="2 3">
    <name type="scientific">Punica granatum</name>
    <name type="common">Pomegranate</name>
    <dbReference type="NCBI Taxonomy" id="22663"/>
    <lineage>
        <taxon>Eukaryota</taxon>
        <taxon>Viridiplantae</taxon>
        <taxon>Streptophyta</taxon>
        <taxon>Embryophyta</taxon>
        <taxon>Tracheophyta</taxon>
        <taxon>Spermatophyta</taxon>
        <taxon>Magnoliopsida</taxon>
        <taxon>eudicotyledons</taxon>
        <taxon>Gunneridae</taxon>
        <taxon>Pentapetalae</taxon>
        <taxon>rosids</taxon>
        <taxon>malvids</taxon>
        <taxon>Myrtales</taxon>
        <taxon>Lythraceae</taxon>
        <taxon>Punica</taxon>
    </lineage>
</organism>
<proteinExistence type="predicted"/>
<name>A0A2I0JYZ2_PUNGR</name>
<feature type="region of interest" description="Disordered" evidence="1">
    <location>
        <begin position="43"/>
        <end position="79"/>
    </location>
</feature>
<dbReference type="EMBL" id="PGOL01001028">
    <property type="protein sequence ID" value="PKI61558.1"/>
    <property type="molecule type" value="Genomic_DNA"/>
</dbReference>
<dbReference type="STRING" id="22663.A0A2I0JYZ2"/>
<protein>
    <recommendedName>
        <fullName evidence="4">Endonuclease/exonuclease/phosphatase domain-containing protein</fullName>
    </recommendedName>
</protein>
<evidence type="ECO:0008006" key="4">
    <source>
        <dbReference type="Google" id="ProtNLM"/>
    </source>
</evidence>
<reference evidence="2 3" key="1">
    <citation type="submission" date="2017-11" db="EMBL/GenBank/DDBJ databases">
        <title>De-novo sequencing of pomegranate (Punica granatum L.) genome.</title>
        <authorList>
            <person name="Akparov Z."/>
            <person name="Amiraslanov A."/>
            <person name="Hajiyeva S."/>
            <person name="Abbasov M."/>
            <person name="Kaur K."/>
            <person name="Hamwieh A."/>
            <person name="Solovyev V."/>
            <person name="Salamov A."/>
            <person name="Braich B."/>
            <person name="Kosarev P."/>
            <person name="Mahmoud A."/>
            <person name="Hajiyev E."/>
            <person name="Babayeva S."/>
            <person name="Izzatullayeva V."/>
            <person name="Mammadov A."/>
            <person name="Mammadov A."/>
            <person name="Sharifova S."/>
            <person name="Ojaghi J."/>
            <person name="Eynullazada K."/>
            <person name="Bayramov B."/>
            <person name="Abdulazimova A."/>
            <person name="Shahmuradov I."/>
        </authorList>
    </citation>
    <scope>NUCLEOTIDE SEQUENCE [LARGE SCALE GENOMIC DNA]</scope>
    <source>
        <strain evidence="3">cv. AG2017</strain>
        <tissue evidence="2">Leaf</tissue>
    </source>
</reference>
<comment type="caution">
    <text evidence="2">The sequence shown here is derived from an EMBL/GenBank/DDBJ whole genome shotgun (WGS) entry which is preliminary data.</text>
</comment>
<dbReference type="InterPro" id="IPR036691">
    <property type="entry name" value="Endo/exonu/phosph_ase_sf"/>
</dbReference>
<dbReference type="PANTHER" id="PTHR33710:SF77">
    <property type="entry name" value="DNASE I-LIKE SUPERFAMILY PROTEIN"/>
    <property type="match status" value="1"/>
</dbReference>
<gene>
    <name evidence="2" type="ORF">CRG98_018054</name>
</gene>
<evidence type="ECO:0000256" key="1">
    <source>
        <dbReference type="SAM" id="MobiDB-lite"/>
    </source>
</evidence>
<dbReference type="SUPFAM" id="SSF56219">
    <property type="entry name" value="DNase I-like"/>
    <property type="match status" value="1"/>
</dbReference>
<evidence type="ECO:0000313" key="3">
    <source>
        <dbReference type="Proteomes" id="UP000233551"/>
    </source>
</evidence>
<sequence>MESVLARMMSMLPLRRYTHYRGTRFLFKDYPLGMMRKECLPKSSIDHARGHSPLSSIESGEGDHRRSRSPAPNYRNSGDYCRSDVNVQHGFSAQGVERHLEICHEERGLSSQNSSISHSTSKTEECKAADCSARTGDPLIVNEECQTSEDNSLGVGAKHHRYRQTMAHARGSFTVRDLFAADRPDILILTKTRLPKDRAETMASLLAFDKHEATNSMGHRGGILVLWNSSQERLDRAVANPSWRQAFPDGLVTHLTRVHSDHCPILVNFYPTRNTSLARPFRFETMWMSHPNFSNLVANSWNEEFLRKAAFLKEPEYITLFRPISLCNTSYEIITKILGYHALHIFYPYYYCF</sequence>
<dbReference type="AlphaFoldDB" id="A0A2I0JYZ2"/>
<dbReference type="PANTHER" id="PTHR33710">
    <property type="entry name" value="BNAC02G09200D PROTEIN"/>
    <property type="match status" value="1"/>
</dbReference>
<dbReference type="Proteomes" id="UP000233551">
    <property type="component" value="Unassembled WGS sequence"/>
</dbReference>
<accession>A0A2I0JYZ2</accession>
<keyword evidence="3" id="KW-1185">Reference proteome</keyword>
<evidence type="ECO:0000313" key="2">
    <source>
        <dbReference type="EMBL" id="PKI61558.1"/>
    </source>
</evidence>